<organism evidence="2 3">
    <name type="scientific">Diplogelasinospora grovesii</name>
    <dbReference type="NCBI Taxonomy" id="303347"/>
    <lineage>
        <taxon>Eukaryota</taxon>
        <taxon>Fungi</taxon>
        <taxon>Dikarya</taxon>
        <taxon>Ascomycota</taxon>
        <taxon>Pezizomycotina</taxon>
        <taxon>Sordariomycetes</taxon>
        <taxon>Sordariomycetidae</taxon>
        <taxon>Sordariales</taxon>
        <taxon>Diplogelasinosporaceae</taxon>
        <taxon>Diplogelasinospora</taxon>
    </lineage>
</organism>
<sequence length="348" mass="38639">MSLIMCDVTSDTSCIHAQWTDPLRNLAPVRLHPVSEPEVNSILGPDQIRACADQDPDERNRERTWALTRLELWQPGAPDDTAVILEALLRQLPKQGQEILLAEMAYLKATGDWEDYPNAQLRKLRNHLVDTLLQPVLVAGKTPPPEFATQRWGTEADESAQSGLRAASLRRDGYRCCLTGDHDDCSTAEDKRLSGSTCGVKVTRTRCAHILPVALGKTHTDTGPEVGNKAAIWRTLHRYFPGLKGLGSAATLIRPENALTLSVELHAAFESFTMALQPMPTRNKYFVHWFPNYWWKGTQILPIVTLQAHDSSVPLPEPEYFEAHFRIARILHASKLIGGLSEAAGGSN</sequence>
<comment type="caution">
    <text evidence="2">The sequence shown here is derived from an EMBL/GenBank/DDBJ whole genome shotgun (WGS) entry which is preliminary data.</text>
</comment>
<dbReference type="EMBL" id="MU853762">
    <property type="protein sequence ID" value="KAK3943910.1"/>
    <property type="molecule type" value="Genomic_DNA"/>
</dbReference>
<keyword evidence="3" id="KW-1185">Reference proteome</keyword>
<gene>
    <name evidence="2" type="ORF">QBC46DRAFT_375691</name>
</gene>
<evidence type="ECO:0000313" key="2">
    <source>
        <dbReference type="EMBL" id="KAK3943910.1"/>
    </source>
</evidence>
<reference evidence="3" key="1">
    <citation type="journal article" date="2023" name="Mol. Phylogenet. Evol.">
        <title>Genome-scale phylogeny and comparative genomics of the fungal order Sordariales.</title>
        <authorList>
            <person name="Hensen N."/>
            <person name="Bonometti L."/>
            <person name="Westerberg I."/>
            <person name="Brannstrom I.O."/>
            <person name="Guillou S."/>
            <person name="Cros-Aarteil S."/>
            <person name="Calhoun S."/>
            <person name="Haridas S."/>
            <person name="Kuo A."/>
            <person name="Mondo S."/>
            <person name="Pangilinan J."/>
            <person name="Riley R."/>
            <person name="LaButti K."/>
            <person name="Andreopoulos B."/>
            <person name="Lipzen A."/>
            <person name="Chen C."/>
            <person name="Yan M."/>
            <person name="Daum C."/>
            <person name="Ng V."/>
            <person name="Clum A."/>
            <person name="Steindorff A."/>
            <person name="Ohm R.A."/>
            <person name="Martin F."/>
            <person name="Silar P."/>
            <person name="Natvig D.O."/>
            <person name="Lalanne C."/>
            <person name="Gautier V."/>
            <person name="Ament-Velasquez S.L."/>
            <person name="Kruys A."/>
            <person name="Hutchinson M.I."/>
            <person name="Powell A.J."/>
            <person name="Barry K."/>
            <person name="Miller A.N."/>
            <person name="Grigoriev I.V."/>
            <person name="Debuchy R."/>
            <person name="Gladieux P."/>
            <person name="Hiltunen Thoren M."/>
            <person name="Johannesson H."/>
        </authorList>
    </citation>
    <scope>NUCLEOTIDE SEQUENCE [LARGE SCALE GENOMIC DNA]</scope>
    <source>
        <strain evidence="3">CBS 340.73</strain>
    </source>
</reference>
<evidence type="ECO:0000313" key="3">
    <source>
        <dbReference type="Proteomes" id="UP001303473"/>
    </source>
</evidence>
<feature type="domain" description="HNH nuclease" evidence="1">
    <location>
        <begin position="176"/>
        <end position="276"/>
    </location>
</feature>
<name>A0AAN6S830_9PEZI</name>
<dbReference type="AlphaFoldDB" id="A0AAN6S830"/>
<protein>
    <recommendedName>
        <fullName evidence="1">HNH nuclease domain-containing protein</fullName>
    </recommendedName>
</protein>
<evidence type="ECO:0000259" key="1">
    <source>
        <dbReference type="Pfam" id="PF13391"/>
    </source>
</evidence>
<dbReference type="InterPro" id="IPR003615">
    <property type="entry name" value="HNH_nuc"/>
</dbReference>
<dbReference type="Pfam" id="PF13391">
    <property type="entry name" value="HNH_2"/>
    <property type="match status" value="1"/>
</dbReference>
<dbReference type="Proteomes" id="UP001303473">
    <property type="component" value="Unassembled WGS sequence"/>
</dbReference>
<accession>A0AAN6S830</accession>
<proteinExistence type="predicted"/>